<accession>B5CXQ9</accession>
<keyword evidence="1" id="KW-0812">Transmembrane</keyword>
<dbReference type="SUPFAM" id="SSF53448">
    <property type="entry name" value="Nucleotide-diphospho-sugar transferases"/>
    <property type="match status" value="1"/>
</dbReference>
<dbReference type="InterPro" id="IPR029044">
    <property type="entry name" value="Nucleotide-diphossugar_trans"/>
</dbReference>
<name>B5CXQ9_PHOPM</name>
<reference evidence="3 4" key="1">
    <citation type="submission" date="2008-08" db="EMBL/GenBank/DDBJ databases">
        <title>Draft genome sequence of Bacteroides plebeius (DSM 17135).</title>
        <authorList>
            <person name="Sudarsanam P."/>
            <person name="Ley R."/>
            <person name="Guruge J."/>
            <person name="Turnbaugh P.J."/>
            <person name="Mahowald M."/>
            <person name="Liep D."/>
            <person name="Gordon J."/>
        </authorList>
    </citation>
    <scope>NUCLEOTIDE SEQUENCE [LARGE SCALE GENOMIC DNA]</scope>
    <source>
        <strain evidence="4">DSM 17135 / JCM 12973 / M2</strain>
    </source>
</reference>
<dbReference type="FunFam" id="3.90.550.10:FF:000130">
    <property type="entry name" value="Family 2 glycosyl transferase"/>
    <property type="match status" value="1"/>
</dbReference>
<evidence type="ECO:0000259" key="2">
    <source>
        <dbReference type="Pfam" id="PF00535"/>
    </source>
</evidence>
<protein>
    <submittedName>
        <fullName evidence="3">Glycosyltransferase, group 2 family protein</fullName>
        <ecNumber evidence="3">2.4.-.-</ecNumber>
    </submittedName>
</protein>
<evidence type="ECO:0000256" key="1">
    <source>
        <dbReference type="SAM" id="Phobius"/>
    </source>
</evidence>
<proteinExistence type="predicted"/>
<dbReference type="HOGENOM" id="CLU_025996_0_3_10"/>
<dbReference type="GO" id="GO:0016758">
    <property type="term" value="F:hexosyltransferase activity"/>
    <property type="evidence" value="ECO:0007669"/>
    <property type="project" value="UniProtKB-ARBA"/>
</dbReference>
<comment type="caution">
    <text evidence="3">The sequence shown here is derived from an EMBL/GenBank/DDBJ whole genome shotgun (WGS) entry which is preliminary data.</text>
</comment>
<keyword evidence="3" id="KW-0328">Glycosyltransferase</keyword>
<feature type="transmembrane region" description="Helical" evidence="1">
    <location>
        <begin position="226"/>
        <end position="248"/>
    </location>
</feature>
<dbReference type="AlphaFoldDB" id="B5CXQ9"/>
<evidence type="ECO:0000313" key="4">
    <source>
        <dbReference type="Proteomes" id="UP000003452"/>
    </source>
</evidence>
<dbReference type="Proteomes" id="UP000003452">
    <property type="component" value="Unassembled WGS sequence"/>
</dbReference>
<dbReference type="Pfam" id="PF00535">
    <property type="entry name" value="Glycos_transf_2"/>
    <property type="match status" value="1"/>
</dbReference>
<keyword evidence="3" id="KW-0808">Transferase</keyword>
<dbReference type="EC" id="2.4.-.-" evidence="3"/>
<sequence length="258" mass="30206">MENLGLVSIITPSYNSAPFIAETIESIINQSYPYWELLITDDCSSDNTIEIIQEFIKKDSRIKLFQLNQNSGAGICRNKSIENAQGRFIAFCDSDDCWMPKKLEKQLAFMIEKNCVLSYTSYMTCDENSKIQGIVICNKKITYTDMKHDDGIGCLTAIYDSQKTGKIYLPHLRKRQDWGLWLKILREHKVSYGMKEPLAIYRLRKSSISRNKLSLIKYNIRVYHEILHFSYIKAYLYFFIIFLPSFFYKKAKIRIINS</sequence>
<gene>
    <name evidence="3" type="ORF">BACPLE_01502</name>
</gene>
<dbReference type="GeneID" id="43184552"/>
<evidence type="ECO:0000313" key="3">
    <source>
        <dbReference type="EMBL" id="EDY96194.1"/>
    </source>
</evidence>
<dbReference type="PANTHER" id="PTHR22916:SF3">
    <property type="entry name" value="UDP-GLCNAC:BETAGAL BETA-1,3-N-ACETYLGLUCOSAMINYLTRANSFERASE-LIKE PROTEIN 1"/>
    <property type="match status" value="1"/>
</dbReference>
<reference evidence="3 4" key="2">
    <citation type="submission" date="2008-08" db="EMBL/GenBank/DDBJ databases">
        <authorList>
            <person name="Fulton L."/>
            <person name="Clifton S."/>
            <person name="Fulton B."/>
            <person name="Xu J."/>
            <person name="Minx P."/>
            <person name="Pepin K.H."/>
            <person name="Johnson M."/>
            <person name="Thiruvilangam P."/>
            <person name="Bhonagiri V."/>
            <person name="Nash W.E."/>
            <person name="Mardis E.R."/>
            <person name="Wilson R.K."/>
        </authorList>
    </citation>
    <scope>NUCLEOTIDE SEQUENCE [LARGE SCALE GENOMIC DNA]</scope>
    <source>
        <strain evidence="4">DSM 17135 / JCM 12973 / M2</strain>
    </source>
</reference>
<keyword evidence="1" id="KW-1133">Transmembrane helix</keyword>
<organism evidence="3 4">
    <name type="scientific">Phocaeicola plebeius (strain DSM 17135 / JCM 12973 / CCUG 54634 / M2)</name>
    <name type="common">Bacteroides plebeius</name>
    <dbReference type="NCBI Taxonomy" id="484018"/>
    <lineage>
        <taxon>Bacteria</taxon>
        <taxon>Pseudomonadati</taxon>
        <taxon>Bacteroidota</taxon>
        <taxon>Bacteroidia</taxon>
        <taxon>Bacteroidales</taxon>
        <taxon>Bacteroidaceae</taxon>
        <taxon>Phocaeicola</taxon>
    </lineage>
</organism>
<feature type="domain" description="Glycosyltransferase 2-like" evidence="2">
    <location>
        <begin position="8"/>
        <end position="134"/>
    </location>
</feature>
<dbReference type="eggNOG" id="COG0463">
    <property type="taxonomic scope" value="Bacteria"/>
</dbReference>
<keyword evidence="1" id="KW-0472">Membrane</keyword>
<dbReference type="Gene3D" id="3.90.550.10">
    <property type="entry name" value="Spore Coat Polysaccharide Biosynthesis Protein SpsA, Chain A"/>
    <property type="match status" value="1"/>
</dbReference>
<dbReference type="RefSeq" id="WP_007560559.1">
    <property type="nucleotide sequence ID" value="NZ_DS990127.1"/>
</dbReference>
<dbReference type="InterPro" id="IPR001173">
    <property type="entry name" value="Glyco_trans_2-like"/>
</dbReference>
<dbReference type="EMBL" id="ABQC02000016">
    <property type="protein sequence ID" value="EDY96194.1"/>
    <property type="molecule type" value="Genomic_DNA"/>
</dbReference>
<dbReference type="OrthoDB" id="9802649at2"/>
<dbReference type="PANTHER" id="PTHR22916">
    <property type="entry name" value="GLYCOSYLTRANSFERASE"/>
    <property type="match status" value="1"/>
</dbReference>